<protein>
    <submittedName>
        <fullName evidence="2">DUF3810 domain-containing protein</fullName>
    </submittedName>
</protein>
<keyword evidence="1" id="KW-0472">Membrane</keyword>
<feature type="transmembrane region" description="Helical" evidence="1">
    <location>
        <begin position="7"/>
        <end position="25"/>
    </location>
</feature>
<keyword evidence="1" id="KW-0812">Transmembrane</keyword>
<organism evidence="2 3">
    <name type="scientific">Euzebyella saccharophila</name>
    <dbReference type="NCBI Taxonomy" id="679664"/>
    <lineage>
        <taxon>Bacteria</taxon>
        <taxon>Pseudomonadati</taxon>
        <taxon>Bacteroidota</taxon>
        <taxon>Flavobacteriia</taxon>
        <taxon>Flavobacteriales</taxon>
        <taxon>Flavobacteriaceae</taxon>
        <taxon>Euzebyella</taxon>
    </lineage>
</organism>
<evidence type="ECO:0000313" key="2">
    <source>
        <dbReference type="EMBL" id="MFC4097963.1"/>
    </source>
</evidence>
<proteinExistence type="predicted"/>
<comment type="caution">
    <text evidence="2">The sequence shown here is derived from an EMBL/GenBank/DDBJ whole genome shotgun (WGS) entry which is preliminary data.</text>
</comment>
<dbReference type="EMBL" id="JBHSAW010000025">
    <property type="protein sequence ID" value="MFC4097963.1"/>
    <property type="molecule type" value="Genomic_DNA"/>
</dbReference>
<keyword evidence="3" id="KW-1185">Reference proteome</keyword>
<dbReference type="RefSeq" id="WP_192462888.1">
    <property type="nucleotide sequence ID" value="NZ_JACYFJ010000005.1"/>
</dbReference>
<feature type="transmembrane region" description="Helical" evidence="1">
    <location>
        <begin position="86"/>
        <end position="108"/>
    </location>
</feature>
<accession>A0ABV8JSX0</accession>
<feature type="transmembrane region" description="Helical" evidence="1">
    <location>
        <begin position="45"/>
        <end position="74"/>
    </location>
</feature>
<evidence type="ECO:0000256" key="1">
    <source>
        <dbReference type="SAM" id="Phobius"/>
    </source>
</evidence>
<gene>
    <name evidence="2" type="ORF">ACFOUT_18910</name>
</gene>
<keyword evidence="1" id="KW-1133">Transmembrane helix</keyword>
<evidence type="ECO:0000313" key="3">
    <source>
        <dbReference type="Proteomes" id="UP001595814"/>
    </source>
</evidence>
<sequence length="355" mass="41463">MNNKLKNYIALSLILQIILVMWLAGHSDWIETYYSNGIYPYISRFFRMLFGWLPFSIGDLIYATLLILGLTYLVRHRKQIKLKPLFFLRDVVLVLSVFYFTFNLVWGLNYYRKPLAENFAIKDSVQTAEVLKLSKQLVKKVNLLQEEITGDTITMVQVPYTRNEIFEKTIEEYRKTSSQTTFLEYKNASLKKSVFSLLSCYLGIGGYLNPFTNEAQVNAKTPVFRFPVVAAHEVGHQVGYAKENETNFIGYYMTMKSEDIYFQYSASAYGLSHCLSAVKRYDEAVFNEIFDGVNQGVRENYRELYEFNQKYENPFEPIFKSIFNTFLKANQQKDGIESYSKIVELMVGFHEKYPL</sequence>
<name>A0ABV8JSX0_9FLAO</name>
<dbReference type="Proteomes" id="UP001595814">
    <property type="component" value="Unassembled WGS sequence"/>
</dbReference>
<dbReference type="Pfam" id="PF12725">
    <property type="entry name" value="DUF3810"/>
    <property type="match status" value="1"/>
</dbReference>
<reference evidence="3" key="1">
    <citation type="journal article" date="2019" name="Int. J. Syst. Evol. Microbiol.">
        <title>The Global Catalogue of Microorganisms (GCM) 10K type strain sequencing project: providing services to taxonomists for standard genome sequencing and annotation.</title>
        <authorList>
            <consortium name="The Broad Institute Genomics Platform"/>
            <consortium name="The Broad Institute Genome Sequencing Center for Infectious Disease"/>
            <person name="Wu L."/>
            <person name="Ma J."/>
        </authorList>
    </citation>
    <scope>NUCLEOTIDE SEQUENCE [LARGE SCALE GENOMIC DNA]</scope>
    <source>
        <strain evidence="3">CECT 7477</strain>
    </source>
</reference>
<dbReference type="InterPro" id="IPR024294">
    <property type="entry name" value="DUF3810"/>
</dbReference>